<evidence type="ECO:0000256" key="1">
    <source>
        <dbReference type="SAM" id="MobiDB-lite"/>
    </source>
</evidence>
<sequence length="162" mass="18766">MLSRTPEVQHWQSQFTKARSQSIRTERFKRKRKSESSQPQKPSPKRFCLMKRVVADTSAQHVMNVMKFIEKSIGYKKGKGVKSKTVLTVVETKNLSDIDSKQYCSSPNESPPHLLLFMLLGFLQQYVLKDPYNLEKSMDYKHFVAKYESKIKEAEKSVSADV</sequence>
<feature type="region of interest" description="Disordered" evidence="1">
    <location>
        <begin position="1"/>
        <end position="44"/>
    </location>
</feature>
<reference evidence="2" key="1">
    <citation type="submission" date="2023-10" db="EMBL/GenBank/DDBJ databases">
        <title>Genome assemblies of two species of porcelain crab, Petrolisthes cinctipes and Petrolisthes manimaculis (Anomura: Porcellanidae).</title>
        <authorList>
            <person name="Angst P."/>
        </authorList>
    </citation>
    <scope>NUCLEOTIDE SEQUENCE</scope>
    <source>
        <strain evidence="2">PB745_01</strain>
        <tissue evidence="2">Gill</tissue>
    </source>
</reference>
<organism evidence="2 4">
    <name type="scientific">Petrolisthes cinctipes</name>
    <name type="common">Flat porcelain crab</name>
    <dbReference type="NCBI Taxonomy" id="88211"/>
    <lineage>
        <taxon>Eukaryota</taxon>
        <taxon>Metazoa</taxon>
        <taxon>Ecdysozoa</taxon>
        <taxon>Arthropoda</taxon>
        <taxon>Crustacea</taxon>
        <taxon>Multicrustacea</taxon>
        <taxon>Malacostraca</taxon>
        <taxon>Eumalacostraca</taxon>
        <taxon>Eucarida</taxon>
        <taxon>Decapoda</taxon>
        <taxon>Pleocyemata</taxon>
        <taxon>Anomura</taxon>
        <taxon>Galatheoidea</taxon>
        <taxon>Porcellanidae</taxon>
        <taxon>Petrolisthes</taxon>
    </lineage>
</organism>
<protein>
    <submittedName>
        <fullName evidence="2">Uncharacterized protein</fullName>
    </submittedName>
</protein>
<proteinExistence type="predicted"/>
<feature type="compositionally biased region" description="Polar residues" evidence="1">
    <location>
        <begin position="10"/>
        <end position="23"/>
    </location>
</feature>
<evidence type="ECO:0000313" key="4">
    <source>
        <dbReference type="Proteomes" id="UP001286313"/>
    </source>
</evidence>
<dbReference type="EMBL" id="JAWQEG010000486">
    <property type="protein sequence ID" value="KAK3889433.1"/>
    <property type="molecule type" value="Genomic_DNA"/>
</dbReference>
<comment type="caution">
    <text evidence="2">The sequence shown here is derived from an EMBL/GenBank/DDBJ whole genome shotgun (WGS) entry which is preliminary data.</text>
</comment>
<evidence type="ECO:0000313" key="3">
    <source>
        <dbReference type="EMBL" id="KAK3892164.1"/>
    </source>
</evidence>
<dbReference type="AlphaFoldDB" id="A0AAE1KZ24"/>
<name>A0AAE1KZ24_PETCI</name>
<dbReference type="Proteomes" id="UP001286313">
    <property type="component" value="Unassembled WGS sequence"/>
</dbReference>
<evidence type="ECO:0000313" key="2">
    <source>
        <dbReference type="EMBL" id="KAK3889433.1"/>
    </source>
</evidence>
<accession>A0AAE1KZ24</accession>
<keyword evidence="4" id="KW-1185">Reference proteome</keyword>
<gene>
    <name evidence="3" type="ORF">Pcinc_003975</name>
    <name evidence="2" type="ORF">Pcinc_006569</name>
</gene>
<dbReference type="EMBL" id="JAWQEG010000283">
    <property type="protein sequence ID" value="KAK3892164.1"/>
    <property type="molecule type" value="Genomic_DNA"/>
</dbReference>